<comment type="similarity">
    <text evidence="2">Belongs to the peptidase S49 family.</text>
</comment>
<evidence type="ECO:0000313" key="15">
    <source>
        <dbReference type="Proteomes" id="UP000199107"/>
    </source>
</evidence>
<proteinExistence type="inferred from homology"/>
<sequence>MSEGVRDILLFVLQWLLLLGIVAAVVVVCLALLGRARQSGSPHSRQLRIDELNDRYRSRRQRLQLARSAPGDRKRSLKAWRHADKRRRKHGDDTLAGTVWVIEFHGDIKASATPRLAEEISALLEVAEEGDEVVVLLESAGGLVHAYGLAAAQLDRLREAGIATTVCVDKVAASGGYMMACTAQRLRVAPFAVLGSIGVVAQLPNVHRLLKRHDIDVDVMTAGRYKRTLTVFGENTDEGREKFIEDLEGIHSLFKSYVAARRPQLDIESVATGEIWYGSEALGKGLADEVGTSEAYLLQRMKEARVFKVSLEARKGLGERLGLSVSQGVERGVERTLEVLDASRWLRR</sequence>
<dbReference type="PANTHER" id="PTHR42987:SF4">
    <property type="entry name" value="PROTEASE SOHB-RELATED"/>
    <property type="match status" value="1"/>
</dbReference>
<dbReference type="InterPro" id="IPR029045">
    <property type="entry name" value="ClpP/crotonase-like_dom_sf"/>
</dbReference>
<evidence type="ECO:0000259" key="12">
    <source>
        <dbReference type="Pfam" id="PF01343"/>
    </source>
</evidence>
<dbReference type="CDD" id="cd07023">
    <property type="entry name" value="S49_Sppa_N_C"/>
    <property type="match status" value="1"/>
</dbReference>
<evidence type="ECO:0000256" key="9">
    <source>
        <dbReference type="ARBA" id="ARBA00023136"/>
    </source>
</evidence>
<dbReference type="NCBIfam" id="NF008745">
    <property type="entry name" value="PRK11778.1"/>
    <property type="match status" value="1"/>
</dbReference>
<dbReference type="Pfam" id="PF01343">
    <property type="entry name" value="Peptidase_S49"/>
    <property type="match status" value="1"/>
</dbReference>
<keyword evidence="5 11" id="KW-0812">Transmembrane</keyword>
<dbReference type="SUPFAM" id="SSF52096">
    <property type="entry name" value="ClpP/crotonase"/>
    <property type="match status" value="1"/>
</dbReference>
<name>A0A1G9FE61_9GAMM</name>
<feature type="compositionally biased region" description="Basic residues" evidence="10">
    <location>
        <begin position="75"/>
        <end position="85"/>
    </location>
</feature>
<keyword evidence="15" id="KW-1185">Reference proteome</keyword>
<gene>
    <name evidence="14" type="ORF">SAMN05192555_101384</name>
</gene>
<evidence type="ECO:0000256" key="6">
    <source>
        <dbReference type="ARBA" id="ARBA00022801"/>
    </source>
</evidence>
<dbReference type="GO" id="GO:0004252">
    <property type="term" value="F:serine-type endopeptidase activity"/>
    <property type="evidence" value="ECO:0007669"/>
    <property type="project" value="InterPro"/>
</dbReference>
<evidence type="ECO:0000313" key="14">
    <source>
        <dbReference type="EMBL" id="SDK86668.1"/>
    </source>
</evidence>
<dbReference type="InterPro" id="IPR047272">
    <property type="entry name" value="S49_SppA_C"/>
</dbReference>
<keyword evidence="9 11" id="KW-0472">Membrane</keyword>
<evidence type="ECO:0000256" key="2">
    <source>
        <dbReference type="ARBA" id="ARBA00008683"/>
    </source>
</evidence>
<evidence type="ECO:0000256" key="8">
    <source>
        <dbReference type="ARBA" id="ARBA00022989"/>
    </source>
</evidence>
<dbReference type="GO" id="GO:0006508">
    <property type="term" value="P:proteolysis"/>
    <property type="evidence" value="ECO:0007669"/>
    <property type="project" value="UniProtKB-KW"/>
</dbReference>
<dbReference type="Gene3D" id="6.20.330.10">
    <property type="match status" value="1"/>
</dbReference>
<reference evidence="15" key="1">
    <citation type="submission" date="2016-10" db="EMBL/GenBank/DDBJ databases">
        <authorList>
            <person name="Varghese N."/>
            <person name="Submissions S."/>
        </authorList>
    </citation>
    <scope>NUCLEOTIDE SEQUENCE [LARGE SCALE GENOMIC DNA]</scope>
    <source>
        <strain evidence="15">AAP</strain>
    </source>
</reference>
<keyword evidence="4 14" id="KW-0645">Protease</keyword>
<feature type="domain" description="Peptidase S49" evidence="12">
    <location>
        <begin position="158"/>
        <end position="305"/>
    </location>
</feature>
<organism evidence="14 15">
    <name type="scientific">Franzmannia pantelleriensis</name>
    <dbReference type="NCBI Taxonomy" id="48727"/>
    <lineage>
        <taxon>Bacteria</taxon>
        <taxon>Pseudomonadati</taxon>
        <taxon>Pseudomonadota</taxon>
        <taxon>Gammaproteobacteria</taxon>
        <taxon>Oceanospirillales</taxon>
        <taxon>Halomonadaceae</taxon>
        <taxon>Franzmannia</taxon>
    </lineage>
</organism>
<evidence type="ECO:0000256" key="11">
    <source>
        <dbReference type="SAM" id="Phobius"/>
    </source>
</evidence>
<feature type="domain" description="Peptidase S49 N-terminal proteobacteria" evidence="13">
    <location>
        <begin position="6"/>
        <end position="154"/>
    </location>
</feature>
<dbReference type="Pfam" id="PF08496">
    <property type="entry name" value="Peptidase_S49_N"/>
    <property type="match status" value="1"/>
</dbReference>
<dbReference type="AlphaFoldDB" id="A0A1G9FE61"/>
<evidence type="ECO:0000256" key="10">
    <source>
        <dbReference type="SAM" id="MobiDB-lite"/>
    </source>
</evidence>
<evidence type="ECO:0000259" key="13">
    <source>
        <dbReference type="Pfam" id="PF08496"/>
    </source>
</evidence>
<keyword evidence="3" id="KW-1003">Cell membrane</keyword>
<feature type="region of interest" description="Disordered" evidence="10">
    <location>
        <begin position="65"/>
        <end position="85"/>
    </location>
</feature>
<keyword evidence="8 11" id="KW-1133">Transmembrane helix</keyword>
<keyword evidence="7" id="KW-0720">Serine protease</keyword>
<dbReference type="InterPro" id="IPR013703">
    <property type="entry name" value="Peptidase_S49_N_proteobac"/>
</dbReference>
<dbReference type="InterPro" id="IPR002142">
    <property type="entry name" value="Peptidase_S49"/>
</dbReference>
<evidence type="ECO:0000256" key="4">
    <source>
        <dbReference type="ARBA" id="ARBA00022670"/>
    </source>
</evidence>
<dbReference type="STRING" id="48727.SAMN05192555_101384"/>
<feature type="transmembrane region" description="Helical" evidence="11">
    <location>
        <begin position="12"/>
        <end position="33"/>
    </location>
</feature>
<dbReference type="EMBL" id="FNGH01000001">
    <property type="protein sequence ID" value="SDK86668.1"/>
    <property type="molecule type" value="Genomic_DNA"/>
</dbReference>
<evidence type="ECO:0000256" key="1">
    <source>
        <dbReference type="ARBA" id="ARBA00004236"/>
    </source>
</evidence>
<dbReference type="Gene3D" id="3.90.226.10">
    <property type="entry name" value="2-enoyl-CoA Hydratase, Chain A, domain 1"/>
    <property type="match status" value="1"/>
</dbReference>
<dbReference type="PANTHER" id="PTHR42987">
    <property type="entry name" value="PEPTIDASE S49"/>
    <property type="match status" value="1"/>
</dbReference>
<dbReference type="GO" id="GO:0005886">
    <property type="term" value="C:plasma membrane"/>
    <property type="evidence" value="ECO:0007669"/>
    <property type="project" value="UniProtKB-SubCell"/>
</dbReference>
<keyword evidence="6" id="KW-0378">Hydrolase</keyword>
<evidence type="ECO:0000256" key="5">
    <source>
        <dbReference type="ARBA" id="ARBA00022692"/>
    </source>
</evidence>
<protein>
    <submittedName>
        <fullName evidence="14">Serine protease SohB</fullName>
    </submittedName>
</protein>
<evidence type="ECO:0000256" key="7">
    <source>
        <dbReference type="ARBA" id="ARBA00022825"/>
    </source>
</evidence>
<dbReference type="RefSeq" id="WP_245701395.1">
    <property type="nucleotide sequence ID" value="NZ_FNGH01000001.1"/>
</dbReference>
<evidence type="ECO:0000256" key="3">
    <source>
        <dbReference type="ARBA" id="ARBA00022475"/>
    </source>
</evidence>
<comment type="subcellular location">
    <subcellularLocation>
        <location evidence="1">Cell membrane</location>
    </subcellularLocation>
</comment>
<dbReference type="Proteomes" id="UP000199107">
    <property type="component" value="Unassembled WGS sequence"/>
</dbReference>
<accession>A0A1G9FE61</accession>